<proteinExistence type="predicted"/>
<evidence type="ECO:0000313" key="2">
    <source>
        <dbReference type="Proteomes" id="UP000019593"/>
    </source>
</evidence>
<dbReference type="EMBL" id="CP004372">
    <property type="protein sequence ID" value="AHM05084.1"/>
    <property type="molecule type" value="Genomic_DNA"/>
</dbReference>
<sequence length="40" mass="4261">MVLCCKDNGFGSRMFPARQIGVMTHGTGTPAIAFTQDETA</sequence>
<dbReference type="AlphaFoldDB" id="W8RV55"/>
<protein>
    <submittedName>
        <fullName evidence="1">Uncharacterized protein</fullName>
    </submittedName>
</protein>
<dbReference type="HOGENOM" id="CLU_3295843_0_0_5"/>
<name>W8RV55_9RHOB</name>
<reference evidence="1 2" key="1">
    <citation type="submission" date="2013-03" db="EMBL/GenBank/DDBJ databases">
        <authorList>
            <person name="Fiebig A."/>
            <person name="Goeker M."/>
            <person name="Klenk H.-P.P."/>
        </authorList>
    </citation>
    <scope>NUCLEOTIDE SEQUENCE [LARGE SCALE GENOMIC DNA]</scope>
    <source>
        <strain evidence="2">DSM 19469</strain>
    </source>
</reference>
<evidence type="ECO:0000313" key="1">
    <source>
        <dbReference type="EMBL" id="AHM05084.1"/>
    </source>
</evidence>
<dbReference type="KEGG" id="red:roselon_02786"/>
<organism evidence="1 2">
    <name type="scientific">Roseicyclus elongatus DSM 19469</name>
    <dbReference type="NCBI Taxonomy" id="1294273"/>
    <lineage>
        <taxon>Bacteria</taxon>
        <taxon>Pseudomonadati</taxon>
        <taxon>Pseudomonadota</taxon>
        <taxon>Alphaproteobacteria</taxon>
        <taxon>Rhodobacterales</taxon>
        <taxon>Roseobacteraceae</taxon>
        <taxon>Roseicyclus</taxon>
    </lineage>
</organism>
<dbReference type="STRING" id="1294273.roselon_02786"/>
<gene>
    <name evidence="1" type="ORF">roselon_02786</name>
</gene>
<keyword evidence="2" id="KW-1185">Reference proteome</keyword>
<dbReference type="Proteomes" id="UP000019593">
    <property type="component" value="Chromosome"/>
</dbReference>
<accession>W8RV55</accession>